<dbReference type="PROSITE" id="PS00211">
    <property type="entry name" value="ABC_TRANSPORTER_1"/>
    <property type="match status" value="1"/>
</dbReference>
<evidence type="ECO:0000256" key="6">
    <source>
        <dbReference type="ARBA" id="ARBA00022840"/>
    </source>
</evidence>
<accession>A0ABW3F4D4</accession>
<dbReference type="CDD" id="cd03214">
    <property type="entry name" value="ABC_Iron-Siderophores_B12_Hemin"/>
    <property type="match status" value="1"/>
</dbReference>
<keyword evidence="3" id="KW-1003">Cell membrane</keyword>
<evidence type="ECO:0000313" key="11">
    <source>
        <dbReference type="EMBL" id="MFD0905609.1"/>
    </source>
</evidence>
<evidence type="ECO:0000256" key="1">
    <source>
        <dbReference type="ARBA" id="ARBA00004202"/>
    </source>
</evidence>
<keyword evidence="7" id="KW-0408">Iron</keyword>
<evidence type="ECO:0000313" key="12">
    <source>
        <dbReference type="Proteomes" id="UP001596972"/>
    </source>
</evidence>
<proteinExistence type="predicted"/>
<dbReference type="Gene3D" id="3.40.50.300">
    <property type="entry name" value="P-loop containing nucleotide triphosphate hydrolases"/>
    <property type="match status" value="1"/>
</dbReference>
<dbReference type="PROSITE" id="PS50893">
    <property type="entry name" value="ABC_TRANSPORTER_2"/>
    <property type="match status" value="1"/>
</dbReference>
<dbReference type="PANTHER" id="PTHR42771">
    <property type="entry name" value="IRON(3+)-HYDROXAMATE IMPORT ATP-BINDING PROTEIN FHUC"/>
    <property type="match status" value="1"/>
</dbReference>
<dbReference type="InterPro" id="IPR003439">
    <property type="entry name" value="ABC_transporter-like_ATP-bd"/>
</dbReference>
<evidence type="ECO:0000256" key="9">
    <source>
        <dbReference type="ARBA" id="ARBA00023136"/>
    </source>
</evidence>
<dbReference type="SUPFAM" id="SSF52540">
    <property type="entry name" value="P-loop containing nucleoside triphosphate hydrolases"/>
    <property type="match status" value="1"/>
</dbReference>
<name>A0ABW3F4D4_9ACTN</name>
<evidence type="ECO:0000256" key="8">
    <source>
        <dbReference type="ARBA" id="ARBA00023065"/>
    </source>
</evidence>
<gene>
    <name evidence="11" type="ORF">ACFQ11_34915</name>
</gene>
<feature type="domain" description="ABC transporter" evidence="10">
    <location>
        <begin position="11"/>
        <end position="251"/>
    </location>
</feature>
<keyword evidence="9" id="KW-0472">Membrane</keyword>
<sequence length="277" mass="28899">MAPQATGDVLLGARGLTVGHQGRAVLTGVDLTLRAGAVTVLVGPNGCGKSTLLRTVAGLQDAIAGTVEVGAGAERAPLGSLSRRDLSRRLAFLPQTPLVPAGVTVRELVRHGRYAHRGAFARHTADDVAAIEWALEVGDAAPLADRRLDELSGGERQRAWLATVLAQRAGILLLDEPTTYLDLKHQFEVLDVVRRLAREHGIACGVVLHDLMQAAAYADEVVVVADGGVAAAGAPGDVLTPGTIAHAFGIEVDVVRDPASGHLACFPRRTEAERAAP</sequence>
<evidence type="ECO:0000259" key="10">
    <source>
        <dbReference type="PROSITE" id="PS50893"/>
    </source>
</evidence>
<dbReference type="Proteomes" id="UP001596972">
    <property type="component" value="Unassembled WGS sequence"/>
</dbReference>
<evidence type="ECO:0000256" key="5">
    <source>
        <dbReference type="ARBA" id="ARBA00022741"/>
    </source>
</evidence>
<evidence type="ECO:0000256" key="2">
    <source>
        <dbReference type="ARBA" id="ARBA00022448"/>
    </source>
</evidence>
<keyword evidence="6 11" id="KW-0067">ATP-binding</keyword>
<comment type="caution">
    <text evidence="11">The sequence shown here is derived from an EMBL/GenBank/DDBJ whole genome shotgun (WGS) entry which is preliminary data.</text>
</comment>
<comment type="subcellular location">
    <subcellularLocation>
        <location evidence="1">Cell membrane</location>
        <topology evidence="1">Peripheral membrane protein</topology>
    </subcellularLocation>
</comment>
<keyword evidence="8" id="KW-0406">Ion transport</keyword>
<evidence type="ECO:0000256" key="3">
    <source>
        <dbReference type="ARBA" id="ARBA00022475"/>
    </source>
</evidence>
<keyword evidence="2" id="KW-0813">Transport</keyword>
<keyword evidence="5" id="KW-0547">Nucleotide-binding</keyword>
<dbReference type="InterPro" id="IPR003593">
    <property type="entry name" value="AAA+_ATPase"/>
</dbReference>
<dbReference type="PANTHER" id="PTHR42771:SF2">
    <property type="entry name" value="IRON(3+)-HYDROXAMATE IMPORT ATP-BINDING PROTEIN FHUC"/>
    <property type="match status" value="1"/>
</dbReference>
<dbReference type="Pfam" id="PF00005">
    <property type="entry name" value="ABC_tran"/>
    <property type="match status" value="1"/>
</dbReference>
<dbReference type="RefSeq" id="WP_378306695.1">
    <property type="nucleotide sequence ID" value="NZ_JBHTJA010000150.1"/>
</dbReference>
<dbReference type="InterPro" id="IPR051535">
    <property type="entry name" value="Siderophore_ABC-ATPase"/>
</dbReference>
<dbReference type="SMART" id="SM00382">
    <property type="entry name" value="AAA"/>
    <property type="match status" value="1"/>
</dbReference>
<evidence type="ECO:0000256" key="7">
    <source>
        <dbReference type="ARBA" id="ARBA00023004"/>
    </source>
</evidence>
<reference evidence="12" key="1">
    <citation type="journal article" date="2019" name="Int. J. Syst. Evol. Microbiol.">
        <title>The Global Catalogue of Microorganisms (GCM) 10K type strain sequencing project: providing services to taxonomists for standard genome sequencing and annotation.</title>
        <authorList>
            <consortium name="The Broad Institute Genomics Platform"/>
            <consortium name="The Broad Institute Genome Sequencing Center for Infectious Disease"/>
            <person name="Wu L."/>
            <person name="Ma J."/>
        </authorList>
    </citation>
    <scope>NUCLEOTIDE SEQUENCE [LARGE SCALE GENOMIC DNA]</scope>
    <source>
        <strain evidence="12">JCM 31202</strain>
    </source>
</reference>
<dbReference type="GO" id="GO:0005524">
    <property type="term" value="F:ATP binding"/>
    <property type="evidence" value="ECO:0007669"/>
    <property type="project" value="UniProtKB-KW"/>
</dbReference>
<dbReference type="InterPro" id="IPR027417">
    <property type="entry name" value="P-loop_NTPase"/>
</dbReference>
<protein>
    <submittedName>
        <fullName evidence="11">ABC transporter ATP-binding protein</fullName>
    </submittedName>
</protein>
<evidence type="ECO:0000256" key="4">
    <source>
        <dbReference type="ARBA" id="ARBA00022496"/>
    </source>
</evidence>
<dbReference type="EMBL" id="JBHTJA010000150">
    <property type="protein sequence ID" value="MFD0905609.1"/>
    <property type="molecule type" value="Genomic_DNA"/>
</dbReference>
<keyword evidence="12" id="KW-1185">Reference proteome</keyword>
<keyword evidence="4" id="KW-0410">Iron transport</keyword>
<dbReference type="InterPro" id="IPR017871">
    <property type="entry name" value="ABC_transporter-like_CS"/>
</dbReference>
<organism evidence="11 12">
    <name type="scientific">Actinomadura sediminis</name>
    <dbReference type="NCBI Taxonomy" id="1038904"/>
    <lineage>
        <taxon>Bacteria</taxon>
        <taxon>Bacillati</taxon>
        <taxon>Actinomycetota</taxon>
        <taxon>Actinomycetes</taxon>
        <taxon>Streptosporangiales</taxon>
        <taxon>Thermomonosporaceae</taxon>
        <taxon>Actinomadura</taxon>
    </lineage>
</organism>